<keyword evidence="2" id="KW-1185">Reference proteome</keyword>
<dbReference type="EMBL" id="JBHSGV010000002">
    <property type="protein sequence ID" value="MFC4746922.1"/>
    <property type="molecule type" value="Genomic_DNA"/>
</dbReference>
<reference evidence="2" key="1">
    <citation type="journal article" date="2019" name="Int. J. Syst. Evol. Microbiol.">
        <title>The Global Catalogue of Microorganisms (GCM) 10K type strain sequencing project: providing services to taxonomists for standard genome sequencing and annotation.</title>
        <authorList>
            <consortium name="The Broad Institute Genomics Platform"/>
            <consortium name="The Broad Institute Genome Sequencing Center for Infectious Disease"/>
            <person name="Wu L."/>
            <person name="Ma J."/>
        </authorList>
    </citation>
    <scope>NUCLEOTIDE SEQUENCE [LARGE SCALE GENOMIC DNA]</scope>
    <source>
        <strain evidence="2">WYCCWR 13023</strain>
    </source>
</reference>
<accession>A0ABV9PAC3</accession>
<dbReference type="Proteomes" id="UP001595935">
    <property type="component" value="Unassembled WGS sequence"/>
</dbReference>
<sequence>MKDMTQTYLLEWLDSVVTLNFNPKKNDADQLTTLQCKAIVEKAIEETQLIQTQLTIQVFSLNKEKQIKVLVKNYHSALISLWDQLIAINTEMHLQREDLREAVTALLASLDELLTFIESRFTRFLSLDSRIPVSYLGVSSKKMRQRLDKLRSSPFFETEEKLLVDIVFNSLYCFVHSKKKRKVTFREMLYQKSLIKELESLTHNQNKNKTHVSLIELLIYMNFNSKIFINYYTQKISRKIDEPLQMPDKMECLLFYFKEFSQITIREDIALHSNYQNLKKILREWFEQEIIFQEKKQQLTKTVSLTSSAVVKQPEPSTIAKKNERVVCQLSTDQTALILRASSELEILISKSMNHLFKTIVPFLSTPNKDILSYDSMRSKAYSAEDRDKEIAIETLERMIKKIKEY</sequence>
<evidence type="ECO:0000313" key="2">
    <source>
        <dbReference type="Proteomes" id="UP001595935"/>
    </source>
</evidence>
<evidence type="ECO:0000313" key="1">
    <source>
        <dbReference type="EMBL" id="MFC4746922.1"/>
    </source>
</evidence>
<name>A0ABV9PAC3_9FLAO</name>
<dbReference type="RefSeq" id="WP_213255904.1">
    <property type="nucleotide sequence ID" value="NZ_JAGYWA010000002.1"/>
</dbReference>
<organism evidence="1 2">
    <name type="scientific">Flavobacterium branchiicola</name>
    <dbReference type="NCBI Taxonomy" id="1114875"/>
    <lineage>
        <taxon>Bacteria</taxon>
        <taxon>Pseudomonadati</taxon>
        <taxon>Bacteroidota</taxon>
        <taxon>Flavobacteriia</taxon>
        <taxon>Flavobacteriales</taxon>
        <taxon>Flavobacteriaceae</taxon>
        <taxon>Flavobacterium</taxon>
    </lineage>
</organism>
<gene>
    <name evidence="1" type="ORF">ACFO5S_05670</name>
</gene>
<comment type="caution">
    <text evidence="1">The sequence shown here is derived from an EMBL/GenBank/DDBJ whole genome shotgun (WGS) entry which is preliminary data.</text>
</comment>
<protein>
    <submittedName>
        <fullName evidence="1">Uncharacterized protein</fullName>
    </submittedName>
</protein>
<proteinExistence type="predicted"/>